<keyword evidence="2" id="KW-0325">Glycoprotein</keyword>
<evidence type="ECO:0000256" key="3">
    <source>
        <dbReference type="SAM" id="SignalP"/>
    </source>
</evidence>
<dbReference type="PANTHER" id="PTHR33562">
    <property type="entry name" value="ATILLA, ISOFORM B-RELATED-RELATED"/>
    <property type="match status" value="1"/>
</dbReference>
<feature type="chain" id="PRO_5039249382" description="Protein sleepless" evidence="3">
    <location>
        <begin position="21"/>
        <end position="139"/>
    </location>
</feature>
<evidence type="ECO:0000313" key="4">
    <source>
        <dbReference type="EMBL" id="KAH3888409.1"/>
    </source>
</evidence>
<reference evidence="4" key="2">
    <citation type="submission" date="2020-11" db="EMBL/GenBank/DDBJ databases">
        <authorList>
            <person name="McCartney M.A."/>
            <person name="Auch B."/>
            <person name="Kono T."/>
            <person name="Mallez S."/>
            <person name="Becker A."/>
            <person name="Gohl D.M."/>
            <person name="Silverstein K.A.T."/>
            <person name="Koren S."/>
            <person name="Bechman K.B."/>
            <person name="Herman A."/>
            <person name="Abrahante J.E."/>
            <person name="Garbe J."/>
        </authorList>
    </citation>
    <scope>NUCLEOTIDE SEQUENCE</scope>
    <source>
        <strain evidence="4">Duluth1</strain>
        <tissue evidence="4">Whole animal</tissue>
    </source>
</reference>
<evidence type="ECO:0000256" key="2">
    <source>
        <dbReference type="ARBA" id="ARBA00023180"/>
    </source>
</evidence>
<dbReference type="PANTHER" id="PTHR33562:SF28">
    <property type="entry name" value="PROTEIN QUIVER"/>
    <property type="match status" value="1"/>
</dbReference>
<reference evidence="4" key="1">
    <citation type="journal article" date="2019" name="bioRxiv">
        <title>The Genome of the Zebra Mussel, Dreissena polymorpha: A Resource for Invasive Species Research.</title>
        <authorList>
            <person name="McCartney M.A."/>
            <person name="Auch B."/>
            <person name="Kono T."/>
            <person name="Mallez S."/>
            <person name="Zhang Y."/>
            <person name="Obille A."/>
            <person name="Becker A."/>
            <person name="Abrahante J.E."/>
            <person name="Garbe J."/>
            <person name="Badalamenti J.P."/>
            <person name="Herman A."/>
            <person name="Mangelson H."/>
            <person name="Liachko I."/>
            <person name="Sullivan S."/>
            <person name="Sone E.D."/>
            <person name="Koren S."/>
            <person name="Silverstein K.A.T."/>
            <person name="Beckman K.B."/>
            <person name="Gohl D.M."/>
        </authorList>
    </citation>
    <scope>NUCLEOTIDE SEQUENCE</scope>
    <source>
        <strain evidence="4">Duluth1</strain>
        <tissue evidence="4">Whole animal</tissue>
    </source>
</reference>
<dbReference type="InterPro" id="IPR050975">
    <property type="entry name" value="Sleep_regulator"/>
</dbReference>
<dbReference type="SUPFAM" id="SSF57302">
    <property type="entry name" value="Snake toxin-like"/>
    <property type="match status" value="1"/>
</dbReference>
<organism evidence="4 5">
    <name type="scientific">Dreissena polymorpha</name>
    <name type="common">Zebra mussel</name>
    <name type="synonym">Mytilus polymorpha</name>
    <dbReference type="NCBI Taxonomy" id="45954"/>
    <lineage>
        <taxon>Eukaryota</taxon>
        <taxon>Metazoa</taxon>
        <taxon>Spiralia</taxon>
        <taxon>Lophotrochozoa</taxon>
        <taxon>Mollusca</taxon>
        <taxon>Bivalvia</taxon>
        <taxon>Autobranchia</taxon>
        <taxon>Heteroconchia</taxon>
        <taxon>Euheterodonta</taxon>
        <taxon>Imparidentia</taxon>
        <taxon>Neoheterodontei</taxon>
        <taxon>Myida</taxon>
        <taxon>Dreissenoidea</taxon>
        <taxon>Dreissenidae</taxon>
        <taxon>Dreissena</taxon>
    </lineage>
</organism>
<keyword evidence="5" id="KW-1185">Reference proteome</keyword>
<evidence type="ECO:0000256" key="1">
    <source>
        <dbReference type="ARBA" id="ARBA00022729"/>
    </source>
</evidence>
<dbReference type="AlphaFoldDB" id="A0A9D4N714"/>
<dbReference type="Pfam" id="PF17064">
    <property type="entry name" value="QVR"/>
    <property type="match status" value="1"/>
</dbReference>
<dbReference type="CDD" id="cd00117">
    <property type="entry name" value="TFP"/>
    <property type="match status" value="1"/>
</dbReference>
<dbReference type="GO" id="GO:0030431">
    <property type="term" value="P:sleep"/>
    <property type="evidence" value="ECO:0007669"/>
    <property type="project" value="InterPro"/>
</dbReference>
<dbReference type="GO" id="GO:0032222">
    <property type="term" value="P:regulation of synaptic transmission, cholinergic"/>
    <property type="evidence" value="ECO:0007669"/>
    <property type="project" value="InterPro"/>
</dbReference>
<evidence type="ECO:0000313" key="5">
    <source>
        <dbReference type="Proteomes" id="UP000828390"/>
    </source>
</evidence>
<name>A0A9D4N714_DREPO</name>
<comment type="caution">
    <text evidence="4">The sequence shown here is derived from an EMBL/GenBank/DDBJ whole genome shotgun (WGS) entry which is preliminary data.</text>
</comment>
<protein>
    <recommendedName>
        <fullName evidence="6">Protein sleepless</fullName>
    </recommendedName>
</protein>
<feature type="signal peptide" evidence="3">
    <location>
        <begin position="1"/>
        <end position="20"/>
    </location>
</feature>
<gene>
    <name evidence="4" type="ORF">DPMN_012442</name>
</gene>
<proteinExistence type="predicted"/>
<dbReference type="InterPro" id="IPR045860">
    <property type="entry name" value="Snake_toxin-like_sf"/>
</dbReference>
<accession>A0A9D4N714</accession>
<sequence length="139" mass="15688">MMRLLLATSMFVILSDLGEGLRCFMCENKVNPACGPEFKSYQYTAHPCSAQEAKCGLQRQPKIGEFIGIVRDCYMLGSMPQLNESDGCHNVVFGNLSFEICLCSTDYCNAATLTHGREELYLCACSIMTYLVFHWIRWS</sequence>
<dbReference type="Proteomes" id="UP000828390">
    <property type="component" value="Unassembled WGS sequence"/>
</dbReference>
<dbReference type="EMBL" id="JAIWYP010000001">
    <property type="protein sequence ID" value="KAH3888409.1"/>
    <property type="molecule type" value="Genomic_DNA"/>
</dbReference>
<dbReference type="InterPro" id="IPR031424">
    <property type="entry name" value="QVR-like"/>
</dbReference>
<evidence type="ECO:0008006" key="6">
    <source>
        <dbReference type="Google" id="ProtNLM"/>
    </source>
</evidence>
<keyword evidence="1 3" id="KW-0732">Signal</keyword>